<feature type="chain" id="PRO_5021422854" description="Secreted protein" evidence="1">
    <location>
        <begin position="20"/>
        <end position="93"/>
    </location>
</feature>
<dbReference type="AlphaFoldDB" id="A0A4Y7JZ46"/>
<protein>
    <recommendedName>
        <fullName evidence="4">Secreted protein</fullName>
    </recommendedName>
</protein>
<organism evidence="2 3">
    <name type="scientific">Papaver somniferum</name>
    <name type="common">Opium poppy</name>
    <dbReference type="NCBI Taxonomy" id="3469"/>
    <lineage>
        <taxon>Eukaryota</taxon>
        <taxon>Viridiplantae</taxon>
        <taxon>Streptophyta</taxon>
        <taxon>Embryophyta</taxon>
        <taxon>Tracheophyta</taxon>
        <taxon>Spermatophyta</taxon>
        <taxon>Magnoliopsida</taxon>
        <taxon>Ranunculales</taxon>
        <taxon>Papaveraceae</taxon>
        <taxon>Papaveroideae</taxon>
        <taxon>Papaver</taxon>
    </lineage>
</organism>
<proteinExistence type="predicted"/>
<evidence type="ECO:0000313" key="3">
    <source>
        <dbReference type="Proteomes" id="UP000316621"/>
    </source>
</evidence>
<feature type="signal peptide" evidence="1">
    <location>
        <begin position="1"/>
        <end position="19"/>
    </location>
</feature>
<keyword evidence="3" id="KW-1185">Reference proteome</keyword>
<sequence>MRVPFTCVILLFLPCLGESSRLKFYFLFSRLSSAPASLLRNPSITSSTIIDSRESITETSISSSIIFNHRSVVCFSDGVSEMKMVFVIDMGYD</sequence>
<evidence type="ECO:0008006" key="4">
    <source>
        <dbReference type="Google" id="ProtNLM"/>
    </source>
</evidence>
<evidence type="ECO:0000256" key="1">
    <source>
        <dbReference type="SAM" id="SignalP"/>
    </source>
</evidence>
<dbReference type="Proteomes" id="UP000316621">
    <property type="component" value="Chromosome 6"/>
</dbReference>
<reference evidence="2 3" key="1">
    <citation type="journal article" date="2018" name="Science">
        <title>The opium poppy genome and morphinan production.</title>
        <authorList>
            <person name="Guo L."/>
            <person name="Winzer T."/>
            <person name="Yang X."/>
            <person name="Li Y."/>
            <person name="Ning Z."/>
            <person name="He Z."/>
            <person name="Teodor R."/>
            <person name="Lu Y."/>
            <person name="Bowser T.A."/>
            <person name="Graham I.A."/>
            <person name="Ye K."/>
        </authorList>
    </citation>
    <scope>NUCLEOTIDE SEQUENCE [LARGE SCALE GENOMIC DNA]</scope>
    <source>
        <strain evidence="3">cv. HN1</strain>
        <tissue evidence="2">Leaves</tissue>
    </source>
</reference>
<evidence type="ECO:0000313" key="2">
    <source>
        <dbReference type="EMBL" id="RZC64975.1"/>
    </source>
</evidence>
<gene>
    <name evidence="2" type="ORF">C5167_008664</name>
</gene>
<name>A0A4Y7JZ46_PAPSO</name>
<keyword evidence="1" id="KW-0732">Signal</keyword>
<dbReference type="EMBL" id="CM010720">
    <property type="protein sequence ID" value="RZC64975.1"/>
    <property type="molecule type" value="Genomic_DNA"/>
</dbReference>
<accession>A0A4Y7JZ46</accession>
<dbReference type="Gramene" id="RZC64975">
    <property type="protein sequence ID" value="RZC64975"/>
    <property type="gene ID" value="C5167_008664"/>
</dbReference>